<dbReference type="GO" id="GO:0016125">
    <property type="term" value="P:sterol metabolic process"/>
    <property type="evidence" value="ECO:0007669"/>
    <property type="project" value="TreeGrafter"/>
</dbReference>
<dbReference type="CDD" id="cd11043">
    <property type="entry name" value="CYP90-like"/>
    <property type="match status" value="1"/>
</dbReference>
<evidence type="ECO:0000256" key="1">
    <source>
        <dbReference type="ARBA" id="ARBA00001971"/>
    </source>
</evidence>
<keyword evidence="3 8" id="KW-0349">Heme</keyword>
<keyword evidence="6 8" id="KW-0408">Iron</keyword>
<evidence type="ECO:0000256" key="3">
    <source>
        <dbReference type="ARBA" id="ARBA00022617"/>
    </source>
</evidence>
<comment type="cofactor">
    <cofactor evidence="1 8">
        <name>heme</name>
        <dbReference type="ChEBI" id="CHEBI:30413"/>
    </cofactor>
</comment>
<dbReference type="FunFam" id="1.10.630.10:FF:000022">
    <property type="entry name" value="Taxadiene 5-alpha hydroxylase"/>
    <property type="match status" value="1"/>
</dbReference>
<evidence type="ECO:0008006" key="13">
    <source>
        <dbReference type="Google" id="ProtNLM"/>
    </source>
</evidence>
<dbReference type="PROSITE" id="PS00086">
    <property type="entry name" value="CYTOCHROME_P450"/>
    <property type="match status" value="1"/>
</dbReference>
<dbReference type="Proteomes" id="UP000541444">
    <property type="component" value="Unassembled WGS sequence"/>
</dbReference>
<dbReference type="InterPro" id="IPR002401">
    <property type="entry name" value="Cyt_P450_E_grp-I"/>
</dbReference>
<dbReference type="GO" id="GO:0004497">
    <property type="term" value="F:monooxygenase activity"/>
    <property type="evidence" value="ECO:0007669"/>
    <property type="project" value="UniProtKB-KW"/>
</dbReference>
<evidence type="ECO:0000256" key="10">
    <source>
        <dbReference type="SAM" id="Phobius"/>
    </source>
</evidence>
<evidence type="ECO:0000313" key="11">
    <source>
        <dbReference type="EMBL" id="KAF6167346.1"/>
    </source>
</evidence>
<comment type="similarity">
    <text evidence="2 9">Belongs to the cytochrome P450 family.</text>
</comment>
<name>A0A7J7NJK1_9MAGN</name>
<evidence type="ECO:0000313" key="12">
    <source>
        <dbReference type="Proteomes" id="UP000541444"/>
    </source>
</evidence>
<evidence type="ECO:0000256" key="5">
    <source>
        <dbReference type="ARBA" id="ARBA00023002"/>
    </source>
</evidence>
<dbReference type="InterPro" id="IPR017972">
    <property type="entry name" value="Cyt_P450_CS"/>
</dbReference>
<evidence type="ECO:0000256" key="8">
    <source>
        <dbReference type="PIRSR" id="PIRSR602401-1"/>
    </source>
</evidence>
<dbReference type="PRINTS" id="PR00385">
    <property type="entry name" value="P450"/>
</dbReference>
<dbReference type="OrthoDB" id="1372046at2759"/>
<evidence type="ECO:0000256" key="9">
    <source>
        <dbReference type="RuleBase" id="RU000461"/>
    </source>
</evidence>
<keyword evidence="10" id="KW-1133">Transmembrane helix</keyword>
<dbReference type="Pfam" id="PF00067">
    <property type="entry name" value="p450"/>
    <property type="match status" value="1"/>
</dbReference>
<keyword evidence="12" id="KW-1185">Reference proteome</keyword>
<keyword evidence="4 8" id="KW-0479">Metal-binding</keyword>
<dbReference type="GO" id="GO:0016705">
    <property type="term" value="F:oxidoreductase activity, acting on paired donors, with incorporation or reduction of molecular oxygen"/>
    <property type="evidence" value="ECO:0007669"/>
    <property type="project" value="InterPro"/>
</dbReference>
<dbReference type="GO" id="GO:0005506">
    <property type="term" value="F:iron ion binding"/>
    <property type="evidence" value="ECO:0007669"/>
    <property type="project" value="InterPro"/>
</dbReference>
<keyword evidence="10" id="KW-0472">Membrane</keyword>
<feature type="binding site" description="axial binding residue" evidence="8">
    <location>
        <position position="436"/>
    </location>
    <ligand>
        <name>heme</name>
        <dbReference type="ChEBI" id="CHEBI:30413"/>
    </ligand>
    <ligandPart>
        <name>Fe</name>
        <dbReference type="ChEBI" id="CHEBI:18248"/>
    </ligandPart>
</feature>
<gene>
    <name evidence="11" type="ORF">GIB67_043207</name>
</gene>
<dbReference type="InterPro" id="IPR036396">
    <property type="entry name" value="Cyt_P450_sf"/>
</dbReference>
<keyword evidence="5 9" id="KW-0560">Oxidoreductase</keyword>
<reference evidence="11 12" key="1">
    <citation type="journal article" date="2020" name="IScience">
        <title>Genome Sequencing of the Endangered Kingdonia uniflora (Circaeasteraceae, Ranunculales) Reveals Potential Mechanisms of Evolutionary Specialization.</title>
        <authorList>
            <person name="Sun Y."/>
            <person name="Deng T."/>
            <person name="Zhang A."/>
            <person name="Moore M.J."/>
            <person name="Landis J.B."/>
            <person name="Lin N."/>
            <person name="Zhang H."/>
            <person name="Zhang X."/>
            <person name="Huang J."/>
            <person name="Zhang X."/>
            <person name="Sun H."/>
            <person name="Wang H."/>
        </authorList>
    </citation>
    <scope>NUCLEOTIDE SEQUENCE [LARGE SCALE GENOMIC DNA]</scope>
    <source>
        <strain evidence="11">TB1705</strain>
        <tissue evidence="11">Leaf</tissue>
    </source>
</reference>
<keyword evidence="7 9" id="KW-0503">Monooxygenase</keyword>
<organism evidence="11 12">
    <name type="scientific">Kingdonia uniflora</name>
    <dbReference type="NCBI Taxonomy" id="39325"/>
    <lineage>
        <taxon>Eukaryota</taxon>
        <taxon>Viridiplantae</taxon>
        <taxon>Streptophyta</taxon>
        <taxon>Embryophyta</taxon>
        <taxon>Tracheophyta</taxon>
        <taxon>Spermatophyta</taxon>
        <taxon>Magnoliopsida</taxon>
        <taxon>Ranunculales</taxon>
        <taxon>Circaeasteraceae</taxon>
        <taxon>Kingdonia</taxon>
    </lineage>
</organism>
<dbReference type="GO" id="GO:0044550">
    <property type="term" value="P:secondary metabolite biosynthetic process"/>
    <property type="evidence" value="ECO:0007669"/>
    <property type="project" value="UniProtKB-ARBA"/>
</dbReference>
<evidence type="ECO:0000256" key="2">
    <source>
        <dbReference type="ARBA" id="ARBA00010617"/>
    </source>
</evidence>
<dbReference type="AlphaFoldDB" id="A0A7J7NJK1"/>
<evidence type="ECO:0000256" key="7">
    <source>
        <dbReference type="ARBA" id="ARBA00023033"/>
    </source>
</evidence>
<dbReference type="GO" id="GO:0020037">
    <property type="term" value="F:heme binding"/>
    <property type="evidence" value="ECO:0007669"/>
    <property type="project" value="InterPro"/>
</dbReference>
<sequence>MIHELYSMELFFLYMLILFVIYVFLFRKFLVYKQKRQDASNGINLPPGSTGWPIIGESFELVNSIRKGVPEKFISDRVRAYSSEIFKTSLFFQPVAVFCSPAGHKFLFSNENKLVRVWWPSFVEKLFPSIQLTSGEEERKKFRTSLPGFLKLEALQRYVGVMDSAAKEHLETRLHNMKEVMVSPLVTNFTFSLACRLFLSINDPARVAKFLEPFSKLVDGIMSVPIDLPGTTFNGAIKASKFIREEIHSIIKQRKIDLADNKASPTQDMLSIMLLSSDENGEFTSDLSIVDRILGLLIGGHQTSSNALTAIVKYLAEFPHFYNEVLREQTEIANSKAPGTMLTWADIQKMKYSWNVASETMRLEPLVPGSLKEVVADFTYLGYSVPKGWKIYCTSGSTHKNPQYFPDPEKFDPSRFEEEGPVPYTFVPFGGGPRMCPGREYARILILVFMHHMVRNCKWEKSLPDEKNLQPVLAKGLQIRLHPHKY</sequence>
<dbReference type="SUPFAM" id="SSF48264">
    <property type="entry name" value="Cytochrome P450"/>
    <property type="match status" value="1"/>
</dbReference>
<dbReference type="PANTHER" id="PTHR24286">
    <property type="entry name" value="CYTOCHROME P450 26"/>
    <property type="match status" value="1"/>
</dbReference>
<dbReference type="EMBL" id="JACGCM010000760">
    <property type="protein sequence ID" value="KAF6167346.1"/>
    <property type="molecule type" value="Genomic_DNA"/>
</dbReference>
<dbReference type="PRINTS" id="PR00463">
    <property type="entry name" value="EP450I"/>
</dbReference>
<dbReference type="Gene3D" id="1.10.630.10">
    <property type="entry name" value="Cytochrome P450"/>
    <property type="match status" value="1"/>
</dbReference>
<proteinExistence type="inferred from homology"/>
<dbReference type="InterPro" id="IPR001128">
    <property type="entry name" value="Cyt_P450"/>
</dbReference>
<evidence type="ECO:0000256" key="6">
    <source>
        <dbReference type="ARBA" id="ARBA00023004"/>
    </source>
</evidence>
<feature type="transmembrane region" description="Helical" evidence="10">
    <location>
        <begin position="6"/>
        <end position="26"/>
    </location>
</feature>
<comment type="caution">
    <text evidence="11">The sequence shown here is derived from an EMBL/GenBank/DDBJ whole genome shotgun (WGS) entry which is preliminary data.</text>
</comment>
<accession>A0A7J7NJK1</accession>
<protein>
    <recommendedName>
        <fullName evidence="13">Cytochrome P450</fullName>
    </recommendedName>
</protein>
<dbReference type="PANTHER" id="PTHR24286:SF384">
    <property type="entry name" value="P450, PUTATIVE (EUROFUNG)-RELATED"/>
    <property type="match status" value="1"/>
</dbReference>
<evidence type="ECO:0000256" key="4">
    <source>
        <dbReference type="ARBA" id="ARBA00022723"/>
    </source>
</evidence>
<keyword evidence="10" id="KW-0812">Transmembrane</keyword>